<dbReference type="PANTHER" id="PTHR33144:SF45">
    <property type="entry name" value="TRANSPOSASE TNP1_EN_SPM-LIKE DOMAIN-CONTAINING PROTEIN"/>
    <property type="match status" value="1"/>
</dbReference>
<dbReference type="EMBL" id="CAMGYJ010000011">
    <property type="protein sequence ID" value="CAI0625892.1"/>
    <property type="molecule type" value="Genomic_DNA"/>
</dbReference>
<evidence type="ECO:0008006" key="4">
    <source>
        <dbReference type="Google" id="ProtNLM"/>
    </source>
</evidence>
<proteinExistence type="predicted"/>
<keyword evidence="3" id="KW-1185">Reference proteome</keyword>
<gene>
    <name evidence="2" type="ORF">LITE_LOCUS50617</name>
</gene>
<feature type="non-terminal residue" evidence="2">
    <location>
        <position position="1"/>
    </location>
</feature>
<reference evidence="2" key="1">
    <citation type="submission" date="2022-08" db="EMBL/GenBank/DDBJ databases">
        <authorList>
            <person name="Gutierrez-Valencia J."/>
        </authorList>
    </citation>
    <scope>NUCLEOTIDE SEQUENCE</scope>
</reference>
<accession>A0AAV0S1N5</accession>
<sequence length="344" mass="38673">SSGIRSTKNLTSHQAWVLENLKIVVQFHRNQPKGEVSGLLSRILGNLAKDCSLFPIGFDNWHLVPQSFKDRVWNDVIKPKLWIEAGQMDIAYHYILQDLGNKWRNNRIRLWNVGFKVEKSREENITNHPPHIPPEQWAMFIDYRLRPDTQKICKINTINKRKHETPHTGGSKKNSIRKEEMEEKLGREVSRGEMYMITHVKPNGSYSSTKAAEICEKIKAIEATGTVPAKASRTDSLSQVLGPEHPGRTRTMGAGVAPTQVFGSSSCHGNHSSSSSTSSLSPEEVLQQVQTQLREERAHRMNVEAVLAHVLSQTGIILPPELALSNQPLYKNQASSHSSTHNDS</sequence>
<feature type="region of interest" description="Disordered" evidence="1">
    <location>
        <begin position="162"/>
        <end position="183"/>
    </location>
</feature>
<evidence type="ECO:0000256" key="1">
    <source>
        <dbReference type="SAM" id="MobiDB-lite"/>
    </source>
</evidence>
<organism evidence="2 3">
    <name type="scientific">Linum tenue</name>
    <dbReference type="NCBI Taxonomy" id="586396"/>
    <lineage>
        <taxon>Eukaryota</taxon>
        <taxon>Viridiplantae</taxon>
        <taxon>Streptophyta</taxon>
        <taxon>Embryophyta</taxon>
        <taxon>Tracheophyta</taxon>
        <taxon>Spermatophyta</taxon>
        <taxon>Magnoliopsida</taxon>
        <taxon>eudicotyledons</taxon>
        <taxon>Gunneridae</taxon>
        <taxon>Pentapetalae</taxon>
        <taxon>rosids</taxon>
        <taxon>fabids</taxon>
        <taxon>Malpighiales</taxon>
        <taxon>Linaceae</taxon>
        <taxon>Linum</taxon>
    </lineage>
</organism>
<evidence type="ECO:0000313" key="2">
    <source>
        <dbReference type="EMBL" id="CAI0625892.1"/>
    </source>
</evidence>
<feature type="region of interest" description="Disordered" evidence="1">
    <location>
        <begin position="230"/>
        <end position="286"/>
    </location>
</feature>
<protein>
    <recommendedName>
        <fullName evidence="4">Transposase</fullName>
    </recommendedName>
</protein>
<name>A0AAV0S1N5_9ROSI</name>
<dbReference type="Pfam" id="PF03004">
    <property type="entry name" value="Transposase_24"/>
    <property type="match status" value="1"/>
</dbReference>
<dbReference type="PANTHER" id="PTHR33144">
    <property type="entry name" value="OS10G0409366 PROTEIN-RELATED"/>
    <property type="match status" value="1"/>
</dbReference>
<dbReference type="AlphaFoldDB" id="A0AAV0S1N5"/>
<feature type="compositionally biased region" description="Low complexity" evidence="1">
    <location>
        <begin position="264"/>
        <end position="281"/>
    </location>
</feature>
<evidence type="ECO:0000313" key="3">
    <source>
        <dbReference type="Proteomes" id="UP001154282"/>
    </source>
</evidence>
<comment type="caution">
    <text evidence="2">The sequence shown here is derived from an EMBL/GenBank/DDBJ whole genome shotgun (WGS) entry which is preliminary data.</text>
</comment>
<dbReference type="InterPro" id="IPR004252">
    <property type="entry name" value="Probable_transposase_24"/>
</dbReference>
<dbReference type="Proteomes" id="UP001154282">
    <property type="component" value="Unassembled WGS sequence"/>
</dbReference>